<dbReference type="Proteomes" id="UP001440984">
    <property type="component" value="Unassembled WGS sequence"/>
</dbReference>
<evidence type="ECO:0000313" key="17">
    <source>
        <dbReference type="EMBL" id="MEQ0557977.1"/>
    </source>
</evidence>
<comment type="similarity">
    <text evidence="2 14">Belongs to the peptidase M50B family.</text>
</comment>
<dbReference type="SMART" id="SM00116">
    <property type="entry name" value="CBS"/>
    <property type="match status" value="2"/>
</dbReference>
<evidence type="ECO:0000259" key="16">
    <source>
        <dbReference type="PROSITE" id="PS51371"/>
    </source>
</evidence>
<dbReference type="Gene3D" id="3.10.580.10">
    <property type="entry name" value="CBS-domain"/>
    <property type="match status" value="1"/>
</dbReference>
<keyword evidence="6 14" id="KW-0479">Metal-binding</keyword>
<evidence type="ECO:0000256" key="12">
    <source>
        <dbReference type="ARBA" id="ARBA00023122"/>
    </source>
</evidence>
<feature type="domain" description="CBS" evidence="16">
    <location>
        <begin position="243"/>
        <end position="300"/>
    </location>
</feature>
<comment type="cofactor">
    <cofactor evidence="14">
        <name>Zn(2+)</name>
        <dbReference type="ChEBI" id="CHEBI:29105"/>
    </cofactor>
    <text evidence="14">Binds 1 zinc ion per subunit.</text>
</comment>
<evidence type="ECO:0000256" key="9">
    <source>
        <dbReference type="ARBA" id="ARBA00022833"/>
    </source>
</evidence>
<dbReference type="PIRSF" id="PIRSF006404">
    <property type="entry name" value="UCP006404_Pept_M50_CBS"/>
    <property type="match status" value="1"/>
</dbReference>
<evidence type="ECO:0000256" key="2">
    <source>
        <dbReference type="ARBA" id="ARBA00007931"/>
    </source>
</evidence>
<evidence type="ECO:0000256" key="3">
    <source>
        <dbReference type="ARBA" id="ARBA00022475"/>
    </source>
</evidence>
<dbReference type="InterPro" id="IPR046342">
    <property type="entry name" value="CBS_dom_sf"/>
</dbReference>
<comment type="caution">
    <text evidence="14">Lacks conserved residue(s) required for the propagation of feature annotation.</text>
</comment>
<comment type="subcellular location">
    <subcellularLocation>
        <location evidence="1">Cell membrane</location>
        <topology evidence="1">Multi-pass membrane protein</topology>
    </subcellularLocation>
</comment>
<evidence type="ECO:0000256" key="14">
    <source>
        <dbReference type="PIRNR" id="PIRNR006404"/>
    </source>
</evidence>
<evidence type="ECO:0000256" key="5">
    <source>
        <dbReference type="ARBA" id="ARBA00022692"/>
    </source>
</evidence>
<gene>
    <name evidence="17" type="ORF">ABJI51_02755</name>
</gene>
<keyword evidence="11 14" id="KW-0482">Metalloprotease</keyword>
<feature type="transmembrane region" description="Helical" evidence="14">
    <location>
        <begin position="187"/>
        <end position="205"/>
    </location>
</feature>
<evidence type="ECO:0000256" key="4">
    <source>
        <dbReference type="ARBA" id="ARBA00022670"/>
    </source>
</evidence>
<dbReference type="InterPro" id="IPR008915">
    <property type="entry name" value="Peptidase_M50"/>
</dbReference>
<feature type="transmembrane region" description="Helical" evidence="14">
    <location>
        <begin position="21"/>
        <end position="41"/>
    </location>
</feature>
<dbReference type="EMBL" id="JBDZYD010000001">
    <property type="protein sequence ID" value="MEQ0557977.1"/>
    <property type="molecule type" value="Genomic_DNA"/>
</dbReference>
<dbReference type="Pfam" id="PF02163">
    <property type="entry name" value="Peptidase_M50"/>
    <property type="match status" value="2"/>
</dbReference>
<evidence type="ECO:0000256" key="10">
    <source>
        <dbReference type="ARBA" id="ARBA00022989"/>
    </source>
</evidence>
<keyword evidence="18" id="KW-1185">Reference proteome</keyword>
<dbReference type="GO" id="GO:0006508">
    <property type="term" value="P:proteolysis"/>
    <property type="evidence" value="ECO:0007669"/>
    <property type="project" value="UniProtKB-KW"/>
</dbReference>
<dbReference type="SUPFAM" id="SSF54631">
    <property type="entry name" value="CBS-domain pair"/>
    <property type="match status" value="1"/>
</dbReference>
<keyword evidence="9 14" id="KW-0862">Zinc</keyword>
<accession>A0ABV0L9F0</accession>
<dbReference type="Pfam" id="PF00571">
    <property type="entry name" value="CBS"/>
    <property type="match status" value="2"/>
</dbReference>
<keyword evidence="13 14" id="KW-0472">Membrane</keyword>
<reference evidence="17 18" key="1">
    <citation type="submission" date="2024-05" db="EMBL/GenBank/DDBJ databases">
        <authorList>
            <person name="Zhao H."/>
            <person name="Xu Y."/>
            <person name="Lin S."/>
            <person name="Spain J.C."/>
            <person name="Zhou N.-Y."/>
        </authorList>
    </citation>
    <scope>NUCLEOTIDE SEQUENCE [LARGE SCALE GENOMIC DNA]</scope>
    <source>
        <strain evidence="17 18">NEAU-NG30</strain>
    </source>
</reference>
<name>A0ABV0L9F0_9PSEU</name>
<keyword evidence="3" id="KW-1003">Cell membrane</keyword>
<proteinExistence type="inferred from homology"/>
<evidence type="ECO:0000256" key="15">
    <source>
        <dbReference type="PROSITE-ProRule" id="PRU00703"/>
    </source>
</evidence>
<feature type="transmembrane region" description="Helical" evidence="14">
    <location>
        <begin position="106"/>
        <end position="127"/>
    </location>
</feature>
<keyword evidence="12 15" id="KW-0129">CBS domain</keyword>
<keyword evidence="4 14" id="KW-0645">Protease</keyword>
<evidence type="ECO:0000256" key="11">
    <source>
        <dbReference type="ARBA" id="ARBA00023049"/>
    </source>
</evidence>
<keyword evidence="10 14" id="KW-1133">Transmembrane helix</keyword>
<dbReference type="InterPro" id="IPR000644">
    <property type="entry name" value="CBS_dom"/>
</dbReference>
<evidence type="ECO:0000256" key="7">
    <source>
        <dbReference type="ARBA" id="ARBA00022737"/>
    </source>
</evidence>
<organism evidence="17 18">
    <name type="scientific">Amycolatopsis melonis</name>
    <dbReference type="NCBI Taxonomy" id="3156488"/>
    <lineage>
        <taxon>Bacteria</taxon>
        <taxon>Bacillati</taxon>
        <taxon>Actinomycetota</taxon>
        <taxon>Actinomycetes</taxon>
        <taxon>Pseudonocardiales</taxon>
        <taxon>Pseudonocardiaceae</taxon>
        <taxon>Amycolatopsis</taxon>
    </lineage>
</organism>
<dbReference type="InterPro" id="IPR016483">
    <property type="entry name" value="UCP006404_Pept_M50_CBS"/>
</dbReference>
<dbReference type="RefSeq" id="WP_348947306.1">
    <property type="nucleotide sequence ID" value="NZ_JBDZYD010000001.1"/>
</dbReference>
<comment type="caution">
    <text evidence="17">The sequence shown here is derived from an EMBL/GenBank/DDBJ whole genome shotgun (WGS) entry which is preliminary data.</text>
</comment>
<keyword evidence="8 14" id="KW-0378">Hydrolase</keyword>
<sequence length="356" mass="36077">MHATFPLGRPAGIRVGAHWSVFPVMALPAQVLAQVLLPAAVPGLSPVVSWATGVTGSVVFLTSLLVHELGHAIAAQHRGLDVDGITLWLLGGSTELPEEPPDPRTAFAVAVAGPVASLLAGAGFLGVSLPASGVTGVTLAWLGWANLVLAAVNLLPGTPLDGGRVLQAVVGTLTGDRRRARTAAARTGRVLGLVVAGIGLGQLLWSGGFAGWWLLGIGWFLASGAGAEPARERLGRVRLGEIMTPDPVTAPGWDTVEGFAEQAAAGRFRAYPVVASDGRPLGVVSRAALARVPGHARTATRVADICARPPACLVAPPQTPLAAVLDAIGGQDLVLVVSDGVLVGVVSSADVAELVA</sequence>
<feature type="transmembrane region" description="Helical" evidence="14">
    <location>
        <begin position="47"/>
        <end position="66"/>
    </location>
</feature>
<keyword evidence="5 14" id="KW-0812">Transmembrane</keyword>
<evidence type="ECO:0000313" key="18">
    <source>
        <dbReference type="Proteomes" id="UP001440984"/>
    </source>
</evidence>
<keyword evidence="7" id="KW-0677">Repeat</keyword>
<protein>
    <recommendedName>
        <fullName evidence="14">Zinc metalloprotease</fullName>
    </recommendedName>
</protein>
<evidence type="ECO:0000256" key="6">
    <source>
        <dbReference type="ARBA" id="ARBA00022723"/>
    </source>
</evidence>
<dbReference type="GO" id="GO:0008233">
    <property type="term" value="F:peptidase activity"/>
    <property type="evidence" value="ECO:0007669"/>
    <property type="project" value="UniProtKB-KW"/>
</dbReference>
<evidence type="ECO:0000256" key="8">
    <source>
        <dbReference type="ARBA" id="ARBA00022801"/>
    </source>
</evidence>
<evidence type="ECO:0000256" key="1">
    <source>
        <dbReference type="ARBA" id="ARBA00004651"/>
    </source>
</evidence>
<dbReference type="PROSITE" id="PS51371">
    <property type="entry name" value="CBS"/>
    <property type="match status" value="1"/>
</dbReference>
<dbReference type="PANTHER" id="PTHR39188">
    <property type="entry name" value="MEMBRANE-ASSOCIATED ZINC METALLOPROTEASE M50B"/>
    <property type="match status" value="1"/>
</dbReference>
<evidence type="ECO:0000256" key="13">
    <source>
        <dbReference type="ARBA" id="ARBA00023136"/>
    </source>
</evidence>
<dbReference type="PANTHER" id="PTHR39188:SF3">
    <property type="entry name" value="STAGE IV SPORULATION PROTEIN FB"/>
    <property type="match status" value="1"/>
</dbReference>